<dbReference type="EMBL" id="JAAARO010000006">
    <property type="protein sequence ID" value="KAF5746478.1"/>
    <property type="molecule type" value="Genomic_DNA"/>
</dbReference>
<gene>
    <name evidence="2" type="ORF">HS088_TW06G00635</name>
    <name evidence="3" type="ORF">HS088_TW06G00649</name>
</gene>
<dbReference type="PANTHER" id="PTHR37710:SF1">
    <property type="entry name" value="TRANSMEMBRANE PROTEIN"/>
    <property type="match status" value="1"/>
</dbReference>
<reference evidence="3 4" key="1">
    <citation type="journal article" date="2020" name="Nat. Commun.">
        <title>Genome of Tripterygium wilfordii and identification of cytochrome P450 involved in triptolide biosynthesis.</title>
        <authorList>
            <person name="Tu L."/>
            <person name="Su P."/>
            <person name="Zhang Z."/>
            <person name="Gao L."/>
            <person name="Wang J."/>
            <person name="Hu T."/>
            <person name="Zhou J."/>
            <person name="Zhang Y."/>
            <person name="Zhao Y."/>
            <person name="Liu Y."/>
            <person name="Song Y."/>
            <person name="Tong Y."/>
            <person name="Lu Y."/>
            <person name="Yang J."/>
            <person name="Xu C."/>
            <person name="Jia M."/>
            <person name="Peters R.J."/>
            <person name="Huang L."/>
            <person name="Gao W."/>
        </authorList>
    </citation>
    <scope>NUCLEOTIDE SEQUENCE [LARGE SCALE GENOMIC DNA]</scope>
    <source>
        <strain evidence="4">cv. XIE 37</strain>
        <strain evidence="3">XIE 37</strain>
        <tissue evidence="3">Leaf</tissue>
    </source>
</reference>
<dbReference type="FunCoup" id="A0A7J7DJJ3">
    <property type="interactions" value="7"/>
</dbReference>
<proteinExistence type="predicted"/>
<keyword evidence="4" id="KW-1185">Reference proteome</keyword>
<feature type="compositionally biased region" description="Basic and acidic residues" evidence="1">
    <location>
        <begin position="273"/>
        <end position="313"/>
    </location>
</feature>
<comment type="caution">
    <text evidence="3">The sequence shown here is derived from an EMBL/GenBank/DDBJ whole genome shotgun (WGS) entry which is preliminary data.</text>
</comment>
<name>A0A7J7DJJ3_TRIWF</name>
<dbReference type="EMBL" id="JAAARO010000006">
    <property type="protein sequence ID" value="KAF5746464.1"/>
    <property type="molecule type" value="Genomic_DNA"/>
</dbReference>
<dbReference type="PANTHER" id="PTHR37710">
    <property type="entry name" value="TRANSMEMBRANE PROTEIN"/>
    <property type="match status" value="1"/>
</dbReference>
<evidence type="ECO:0000313" key="3">
    <source>
        <dbReference type="EMBL" id="KAF5746478.1"/>
    </source>
</evidence>
<evidence type="ECO:0000313" key="2">
    <source>
        <dbReference type="EMBL" id="KAF5746464.1"/>
    </source>
</evidence>
<evidence type="ECO:0000256" key="1">
    <source>
        <dbReference type="SAM" id="MobiDB-lite"/>
    </source>
</evidence>
<protein>
    <submittedName>
        <fullName evidence="3">Uncharacterized protein</fullName>
    </submittedName>
</protein>
<feature type="compositionally biased region" description="Basic and acidic residues" evidence="1">
    <location>
        <begin position="229"/>
        <end position="243"/>
    </location>
</feature>
<organism evidence="3 4">
    <name type="scientific">Tripterygium wilfordii</name>
    <name type="common">Thunder God vine</name>
    <dbReference type="NCBI Taxonomy" id="458696"/>
    <lineage>
        <taxon>Eukaryota</taxon>
        <taxon>Viridiplantae</taxon>
        <taxon>Streptophyta</taxon>
        <taxon>Embryophyta</taxon>
        <taxon>Tracheophyta</taxon>
        <taxon>Spermatophyta</taxon>
        <taxon>Magnoliopsida</taxon>
        <taxon>eudicotyledons</taxon>
        <taxon>Gunneridae</taxon>
        <taxon>Pentapetalae</taxon>
        <taxon>rosids</taxon>
        <taxon>fabids</taxon>
        <taxon>Celastrales</taxon>
        <taxon>Celastraceae</taxon>
        <taxon>Tripterygium</taxon>
    </lineage>
</organism>
<evidence type="ECO:0000313" key="4">
    <source>
        <dbReference type="Proteomes" id="UP000593562"/>
    </source>
</evidence>
<sequence length="407" mass="46090">MESRKTAGSGRISSRRRILRTCGVSGVAIAHHAYAKAQDLNGPIGSMAKRVAKMAKFIEPLLYALQYHSLALLSFIDDRILAVERIVETVFPPSKYVFNKIDQCVQIVEILPGKFDDATNKVYLVIRQFPLLDWLLLRVISWLNFWVSVLMEATKEKEIMVDKSCTECNVELATVEDEASKESQTYPVVIADREAFSPIAETPQAEEAEGVDVTVMKSTYEEELEKWAAENTEKEDQKEKHTQQSDIGDTEKEDQEEKHTQQSDIGDTEKEDQEEKHAQQSDIGDTGKEDQEEKHAQQSDSGDTGKEDQEEKQPQQSDIGDTEKEDQEEKQPQQSDIGDTEKEDQKEEHARQSDIGDTGKKDQKEKLAQQSYIKEKETDEGGGNNESDESSEIKADILELFDAAWHK</sequence>
<dbReference type="InParanoid" id="A0A7J7DJJ3"/>
<dbReference type="OrthoDB" id="1939616at2759"/>
<feature type="region of interest" description="Disordered" evidence="1">
    <location>
        <begin position="229"/>
        <end position="395"/>
    </location>
</feature>
<accession>A0A7J7DJJ3</accession>
<dbReference type="AlphaFoldDB" id="A0A7J7DJJ3"/>
<feature type="compositionally biased region" description="Basic and acidic residues" evidence="1">
    <location>
        <begin position="339"/>
        <end position="379"/>
    </location>
</feature>
<dbReference type="Proteomes" id="UP000593562">
    <property type="component" value="Unassembled WGS sequence"/>
</dbReference>